<accession>A0A2N9J5J6</accession>
<proteinExistence type="predicted"/>
<name>A0A2N9J5J6_FAGSY</name>
<evidence type="ECO:0000313" key="1">
    <source>
        <dbReference type="EMBL" id="SPD32727.1"/>
    </source>
</evidence>
<reference evidence="1" key="1">
    <citation type="submission" date="2018-02" db="EMBL/GenBank/DDBJ databases">
        <authorList>
            <person name="Cohen D.B."/>
            <person name="Kent A.D."/>
        </authorList>
    </citation>
    <scope>NUCLEOTIDE SEQUENCE</scope>
</reference>
<organism evidence="1">
    <name type="scientific">Fagus sylvatica</name>
    <name type="common">Beechnut</name>
    <dbReference type="NCBI Taxonomy" id="28930"/>
    <lineage>
        <taxon>Eukaryota</taxon>
        <taxon>Viridiplantae</taxon>
        <taxon>Streptophyta</taxon>
        <taxon>Embryophyta</taxon>
        <taxon>Tracheophyta</taxon>
        <taxon>Spermatophyta</taxon>
        <taxon>Magnoliopsida</taxon>
        <taxon>eudicotyledons</taxon>
        <taxon>Gunneridae</taxon>
        <taxon>Pentapetalae</taxon>
        <taxon>rosids</taxon>
        <taxon>fabids</taxon>
        <taxon>Fagales</taxon>
        <taxon>Fagaceae</taxon>
        <taxon>Fagus</taxon>
    </lineage>
</organism>
<gene>
    <name evidence="1" type="ORF">FSB_LOCUS60609</name>
</gene>
<dbReference type="EMBL" id="OIVN01006418">
    <property type="protein sequence ID" value="SPD32727.1"/>
    <property type="molecule type" value="Genomic_DNA"/>
</dbReference>
<sequence>MSHQGSGSGDRRRSSRPGFLCHASSIEVVVALSTGSECTRIPYFRLSYLVVLTTCSWSSAHLVSLSDALDHLVGRHFLNLRSVWSSLRFFHHILDGGSPLLISGLSFNFSGRGKNCPSVNSSFPGFDTVTDLGDSARGVHSPG</sequence>
<protein>
    <submittedName>
        <fullName evidence="1">Uncharacterized protein</fullName>
    </submittedName>
</protein>
<dbReference type="AlphaFoldDB" id="A0A2N9J5J6"/>